<gene>
    <name evidence="1" type="ORF">BV898_02258</name>
</gene>
<evidence type="ECO:0000313" key="2">
    <source>
        <dbReference type="Proteomes" id="UP000192578"/>
    </source>
</evidence>
<organism evidence="1 2">
    <name type="scientific">Hypsibius exemplaris</name>
    <name type="common">Freshwater tardigrade</name>
    <dbReference type="NCBI Taxonomy" id="2072580"/>
    <lineage>
        <taxon>Eukaryota</taxon>
        <taxon>Metazoa</taxon>
        <taxon>Ecdysozoa</taxon>
        <taxon>Tardigrada</taxon>
        <taxon>Eutardigrada</taxon>
        <taxon>Parachela</taxon>
        <taxon>Hypsibioidea</taxon>
        <taxon>Hypsibiidae</taxon>
        <taxon>Hypsibius</taxon>
    </lineage>
</organism>
<comment type="caution">
    <text evidence="1">The sequence shown here is derived from an EMBL/GenBank/DDBJ whole genome shotgun (WGS) entry which is preliminary data.</text>
</comment>
<reference evidence="2" key="1">
    <citation type="submission" date="2017-01" db="EMBL/GenBank/DDBJ databases">
        <title>Comparative genomics of anhydrobiosis in the tardigrade Hypsibius dujardini.</title>
        <authorList>
            <person name="Yoshida Y."/>
            <person name="Koutsovoulos G."/>
            <person name="Laetsch D."/>
            <person name="Stevens L."/>
            <person name="Kumar S."/>
            <person name="Horikawa D."/>
            <person name="Ishino K."/>
            <person name="Komine S."/>
            <person name="Tomita M."/>
            <person name="Blaxter M."/>
            <person name="Arakawa K."/>
        </authorList>
    </citation>
    <scope>NUCLEOTIDE SEQUENCE [LARGE SCALE GENOMIC DNA]</scope>
    <source>
        <strain evidence="2">Z151</strain>
    </source>
</reference>
<evidence type="ECO:0000313" key="1">
    <source>
        <dbReference type="EMBL" id="OQV23910.1"/>
    </source>
</evidence>
<dbReference type="Proteomes" id="UP000192578">
    <property type="component" value="Unassembled WGS sequence"/>
</dbReference>
<sequence length="77" mass="8962">MPRLLAGLISDGLRWDHIHPIKKTNTHQPVDTPGPSARWNLDWRGLFSGGRVIPLALGFIFRMINRHSRLGFWWMMD</sequence>
<dbReference type="EMBL" id="MTYJ01000009">
    <property type="protein sequence ID" value="OQV23910.1"/>
    <property type="molecule type" value="Genomic_DNA"/>
</dbReference>
<keyword evidence="2" id="KW-1185">Reference proteome</keyword>
<name>A0A1W0X940_HYPEX</name>
<proteinExistence type="predicted"/>
<dbReference type="AlphaFoldDB" id="A0A1W0X940"/>
<accession>A0A1W0X940</accession>
<protein>
    <submittedName>
        <fullName evidence="1">Uncharacterized protein</fullName>
    </submittedName>
</protein>